<reference evidence="1" key="1">
    <citation type="submission" date="2022-10" db="EMBL/GenBank/DDBJ databases">
        <title>Adaptive evolution leads to modifications in subtelomeric GC content in a zoonotic Cryptosporidium species.</title>
        <authorList>
            <person name="Li J."/>
            <person name="Feng Y."/>
            <person name="Xiao L."/>
        </authorList>
    </citation>
    <scope>NUCLEOTIDE SEQUENCE</scope>
    <source>
        <strain evidence="1">33844</strain>
    </source>
</reference>
<name>A0A9D5DME4_9CRYT</name>
<comment type="caution">
    <text evidence="1">The sequence shown here is derived from an EMBL/GenBank/DDBJ whole genome shotgun (WGS) entry which is preliminary data.</text>
</comment>
<accession>A0A9D5DME4</accession>
<dbReference type="EMBL" id="JAPCXC010000012">
    <property type="protein sequence ID" value="KAJ1611642.1"/>
    <property type="molecule type" value="Genomic_DNA"/>
</dbReference>
<gene>
    <name evidence="1" type="ORF">OJ253_809</name>
</gene>
<dbReference type="AlphaFoldDB" id="A0A9D5DME4"/>
<protein>
    <submittedName>
        <fullName evidence="1">Uncharacterized protein</fullName>
    </submittedName>
</protein>
<feature type="non-terminal residue" evidence="1">
    <location>
        <position position="1"/>
    </location>
</feature>
<dbReference type="Proteomes" id="UP001067231">
    <property type="component" value="Unassembled WGS sequence"/>
</dbReference>
<organism evidence="1">
    <name type="scientific">Cryptosporidium canis</name>
    <dbReference type="NCBI Taxonomy" id="195482"/>
    <lineage>
        <taxon>Eukaryota</taxon>
        <taxon>Sar</taxon>
        <taxon>Alveolata</taxon>
        <taxon>Apicomplexa</taxon>
        <taxon>Conoidasida</taxon>
        <taxon>Coccidia</taxon>
        <taxon>Eucoccidiorida</taxon>
        <taxon>Eimeriorina</taxon>
        <taxon>Cryptosporidiidae</taxon>
        <taxon>Cryptosporidium</taxon>
    </lineage>
</organism>
<proteinExistence type="predicted"/>
<sequence length="303" mass="34310">MQWASQEGELYKGAVSGPGRAQLHFAQVQVLHPPLYLYNAHARPLLHHGLESWQGIPDYLPPQAVLGIHILFVTVWDSGYSDILYQQLQVRTDAPLLHWPAFVFNSVHFHLRYGQPDSKVLLIFLLLPARGVLHSGQVPAIEHIHLLGCNREQAPLALRPELQLRLHVQTENTGVSGYRPFRILPLYKKDYTIQEEISVDLQATKQVHHGPVRVLLPQPNTLEENCLEGPQQGLLQAPLLRPHHNHRNNLRSHGQATVWRFRVLLHGSVRLPHADSLPDEHPANIHAHLHPVQGREEPEGVSS</sequence>
<evidence type="ECO:0000313" key="1">
    <source>
        <dbReference type="EMBL" id="KAJ1611642.1"/>
    </source>
</evidence>